<feature type="compositionally biased region" description="Low complexity" evidence="1">
    <location>
        <begin position="20"/>
        <end position="46"/>
    </location>
</feature>
<evidence type="ECO:0000313" key="2">
    <source>
        <dbReference type="EMBL" id="KII66043.1"/>
    </source>
</evidence>
<feature type="region of interest" description="Disordered" evidence="1">
    <location>
        <begin position="1"/>
        <end position="81"/>
    </location>
</feature>
<dbReference type="Proteomes" id="UP000031668">
    <property type="component" value="Unassembled WGS sequence"/>
</dbReference>
<gene>
    <name evidence="2" type="ORF">RF11_10149</name>
</gene>
<organism evidence="2 3">
    <name type="scientific">Thelohanellus kitauei</name>
    <name type="common">Myxosporean</name>
    <dbReference type="NCBI Taxonomy" id="669202"/>
    <lineage>
        <taxon>Eukaryota</taxon>
        <taxon>Metazoa</taxon>
        <taxon>Cnidaria</taxon>
        <taxon>Myxozoa</taxon>
        <taxon>Myxosporea</taxon>
        <taxon>Bivalvulida</taxon>
        <taxon>Platysporina</taxon>
        <taxon>Myxobolidae</taxon>
        <taxon>Thelohanellus</taxon>
    </lineage>
</organism>
<accession>A0A0C2JA76</accession>
<feature type="region of interest" description="Disordered" evidence="1">
    <location>
        <begin position="247"/>
        <end position="283"/>
    </location>
</feature>
<evidence type="ECO:0000313" key="3">
    <source>
        <dbReference type="Proteomes" id="UP000031668"/>
    </source>
</evidence>
<reference evidence="2 3" key="1">
    <citation type="journal article" date="2014" name="Genome Biol. Evol.">
        <title>The genome of the myxosporean Thelohanellus kitauei shows adaptations to nutrient acquisition within its fish host.</title>
        <authorList>
            <person name="Yang Y."/>
            <person name="Xiong J."/>
            <person name="Zhou Z."/>
            <person name="Huo F."/>
            <person name="Miao W."/>
            <person name="Ran C."/>
            <person name="Liu Y."/>
            <person name="Zhang J."/>
            <person name="Feng J."/>
            <person name="Wang M."/>
            <person name="Wang M."/>
            <person name="Wang L."/>
            <person name="Yao B."/>
        </authorList>
    </citation>
    <scope>NUCLEOTIDE SEQUENCE [LARGE SCALE GENOMIC DNA]</scope>
    <source>
        <strain evidence="2">Wuqing</strain>
    </source>
</reference>
<evidence type="ECO:0000256" key="1">
    <source>
        <dbReference type="SAM" id="MobiDB-lite"/>
    </source>
</evidence>
<keyword evidence="3" id="KW-1185">Reference proteome</keyword>
<dbReference type="EMBL" id="JWZT01003622">
    <property type="protein sequence ID" value="KII66043.1"/>
    <property type="molecule type" value="Genomic_DNA"/>
</dbReference>
<protein>
    <submittedName>
        <fullName evidence="2">Uncharacterized protein</fullName>
    </submittedName>
</protein>
<sequence length="283" mass="31902">MASQDDGSKSERAQGYMELSSESSTSSTHSDNNKSLELVSVENSLSTTHDSEVEPHPGSIQHSQAHPPLDRSRLSRSGVPPVCNIPLRNSYRFEGNRAYEYSNSNKKEDSYTASSHGLANNSPYINAYRPIGSSVPKEGNICTECGNIYYNYSIYRSIPATGYLSYDANSYPCSCYESIHSWIVDTGIVPLWMAIKKPLSPLHDAYLKKFYNQNPYLTLVYHYRYKHDSDSDEDEYPIENWLRNRLKRKNTSSRSDDSSNHLNPPLPPQDDSDEPHTRGGLAA</sequence>
<comment type="caution">
    <text evidence="2">The sequence shown here is derived from an EMBL/GenBank/DDBJ whole genome shotgun (WGS) entry which is preliminary data.</text>
</comment>
<feature type="compositionally biased region" description="Basic and acidic residues" evidence="1">
    <location>
        <begin position="1"/>
        <end position="12"/>
    </location>
</feature>
<dbReference type="AlphaFoldDB" id="A0A0C2JA76"/>
<proteinExistence type="predicted"/>
<name>A0A0C2JA76_THEKT</name>